<accession>A0A376G7V8</accession>
<dbReference type="RefSeq" id="WP_038336712.1">
    <property type="nucleotide sequence ID" value="NZ_JSYQ01000029.1"/>
</dbReference>
<evidence type="ECO:0000313" key="2">
    <source>
        <dbReference type="EMBL" id="STD55830.1"/>
    </source>
</evidence>
<dbReference type="OrthoDB" id="5464673at2"/>
<dbReference type="Proteomes" id="UP000254737">
    <property type="component" value="Unassembled WGS sequence"/>
</dbReference>
<dbReference type="PANTHER" id="PTHR37841">
    <property type="entry name" value="GLR2918 PROTEIN"/>
    <property type="match status" value="1"/>
</dbReference>
<dbReference type="AlphaFoldDB" id="A0A376G7V8"/>
<reference evidence="2 3" key="1">
    <citation type="submission" date="2018-06" db="EMBL/GenBank/DDBJ databases">
        <authorList>
            <consortium name="Pathogen Informatics"/>
            <person name="Doyle S."/>
        </authorList>
    </citation>
    <scope>NUCLEOTIDE SEQUENCE [LARGE SCALE GENOMIC DNA]</scope>
    <source>
        <strain evidence="2 3">NCTC13456</strain>
    </source>
</reference>
<proteinExistence type="predicted"/>
<dbReference type="Proteomes" id="UP000267844">
    <property type="component" value="Unassembled WGS sequence"/>
</dbReference>
<protein>
    <submittedName>
        <fullName evidence="2">KWG Leptospira</fullName>
    </submittedName>
    <submittedName>
        <fullName evidence="1">WG repeat-containing protein</fullName>
    </submittedName>
</protein>
<dbReference type="InterPro" id="IPR032774">
    <property type="entry name" value="WG_beta_rep"/>
</dbReference>
<sequence>MTKISPKDTDQFDDFVHKETTTFEELTVFDRNNLAPISIDNQFGLIDKEGNVIIPFEYQKLVLTTVNAYSAQKENKWGIITKSNQILIPFEYDLTSDFIENICAVKKDGKWGFIDLLNQVVIPFEYDGCTDFRAGLAGVEKEGKWGMIDKNNQLIIAYQYEYLTPVDQNFATFGEATSLKIERPDILAYFPYFLSKENYLMHFGLISTKNEQILNPISELPILESFENQAVIRQNYQLGYLKDGKDFVKFEQFTIDPYEEKILTQLGVMK</sequence>
<dbReference type="PANTHER" id="PTHR37841:SF1">
    <property type="entry name" value="DUF3298 DOMAIN-CONTAINING PROTEIN"/>
    <property type="match status" value="1"/>
</dbReference>
<dbReference type="EMBL" id="RHPO01000034">
    <property type="protein sequence ID" value="RRT88820.1"/>
    <property type="molecule type" value="Genomic_DNA"/>
</dbReference>
<dbReference type="Pfam" id="PF14903">
    <property type="entry name" value="WG_beta_rep"/>
    <property type="match status" value="2"/>
</dbReference>
<reference evidence="1 4" key="2">
    <citation type="submission" date="2018-10" db="EMBL/GenBank/DDBJ databases">
        <title>Transmission dynamics of multidrug resistant bacteria on intensive care unit surfaces.</title>
        <authorList>
            <person name="D'Souza A.W."/>
            <person name="Potter R.F."/>
            <person name="Wallace M."/>
            <person name="Shupe A."/>
            <person name="Patel S."/>
            <person name="Sun S."/>
            <person name="Gul D."/>
            <person name="Kwon J.H."/>
            <person name="Andleeb S."/>
            <person name="Burnham C.-A.D."/>
            <person name="Dantas G."/>
        </authorList>
    </citation>
    <scope>NUCLEOTIDE SEQUENCE [LARGE SCALE GENOMIC DNA]</scope>
    <source>
        <strain evidence="1 4">WF_348</strain>
    </source>
</reference>
<name>A0A376G7V8_9FLAO</name>
<organism evidence="2 3">
    <name type="scientific">Empedobacter falsenii</name>
    <dbReference type="NCBI Taxonomy" id="343874"/>
    <lineage>
        <taxon>Bacteria</taxon>
        <taxon>Pseudomonadati</taxon>
        <taxon>Bacteroidota</taxon>
        <taxon>Flavobacteriia</taxon>
        <taxon>Flavobacteriales</taxon>
        <taxon>Weeksellaceae</taxon>
        <taxon>Empedobacter</taxon>
    </lineage>
</organism>
<dbReference type="STRING" id="343874.GCA_000805695_01907"/>
<evidence type="ECO:0000313" key="4">
    <source>
        <dbReference type="Proteomes" id="UP000267844"/>
    </source>
</evidence>
<dbReference type="EMBL" id="UFXS01000001">
    <property type="protein sequence ID" value="STD55830.1"/>
    <property type="molecule type" value="Genomic_DNA"/>
</dbReference>
<evidence type="ECO:0000313" key="1">
    <source>
        <dbReference type="EMBL" id="RRT88820.1"/>
    </source>
</evidence>
<gene>
    <name evidence="1" type="ORF">EGI89_12530</name>
    <name evidence="2" type="ORF">NCTC13456_01810</name>
</gene>
<evidence type="ECO:0000313" key="3">
    <source>
        <dbReference type="Proteomes" id="UP000254737"/>
    </source>
</evidence>